<dbReference type="AlphaFoldDB" id="A0A819ZRW1"/>
<evidence type="ECO:0000313" key="2">
    <source>
        <dbReference type="EMBL" id="CAF4181838.1"/>
    </source>
</evidence>
<dbReference type="EMBL" id="CAJOBD010012567">
    <property type="protein sequence ID" value="CAF4181838.1"/>
    <property type="molecule type" value="Genomic_DNA"/>
</dbReference>
<evidence type="ECO:0000313" key="1">
    <source>
        <dbReference type="EMBL" id="CAF0980818.1"/>
    </source>
</evidence>
<protein>
    <submittedName>
        <fullName evidence="2">Uncharacterized protein</fullName>
    </submittedName>
</protein>
<dbReference type="Proteomes" id="UP000663864">
    <property type="component" value="Unassembled WGS sequence"/>
</dbReference>
<reference evidence="2" key="1">
    <citation type="submission" date="2021-02" db="EMBL/GenBank/DDBJ databases">
        <authorList>
            <person name="Nowell W R."/>
        </authorList>
    </citation>
    <scope>NUCLEOTIDE SEQUENCE</scope>
</reference>
<name>A0A819ZRW1_9BILA</name>
<comment type="caution">
    <text evidence="2">The sequence shown here is derived from an EMBL/GenBank/DDBJ whole genome shotgun (WGS) entry which is preliminary data.</text>
</comment>
<sequence>MLKYLLENQRIYLFKQRHDTIKTILILCQQAPIRLLVLCRRKIRQYLKSSIDRQIKFISILPKTLQQYLIIDELTSFIISPTNKHLFSLIEQSISYIKSSILSSSSILSNKSNSISSFNELCS</sequence>
<organism evidence="2 3">
    <name type="scientific">Rotaria sordida</name>
    <dbReference type="NCBI Taxonomy" id="392033"/>
    <lineage>
        <taxon>Eukaryota</taxon>
        <taxon>Metazoa</taxon>
        <taxon>Spiralia</taxon>
        <taxon>Gnathifera</taxon>
        <taxon>Rotifera</taxon>
        <taxon>Eurotatoria</taxon>
        <taxon>Bdelloidea</taxon>
        <taxon>Philodinida</taxon>
        <taxon>Philodinidae</taxon>
        <taxon>Rotaria</taxon>
    </lineage>
</organism>
<accession>A0A819ZRW1</accession>
<gene>
    <name evidence="2" type="ORF">JBS370_LOCUS35555</name>
    <name evidence="1" type="ORF">ZHD862_LOCUS11495</name>
</gene>
<proteinExistence type="predicted"/>
<dbReference type="EMBL" id="CAJNOT010000434">
    <property type="protein sequence ID" value="CAF0980818.1"/>
    <property type="molecule type" value="Genomic_DNA"/>
</dbReference>
<dbReference type="Proteomes" id="UP000663836">
    <property type="component" value="Unassembled WGS sequence"/>
</dbReference>
<evidence type="ECO:0000313" key="3">
    <source>
        <dbReference type="Proteomes" id="UP000663836"/>
    </source>
</evidence>